<dbReference type="GO" id="GO:0015171">
    <property type="term" value="F:amino acid transmembrane transporter activity"/>
    <property type="evidence" value="ECO:0007669"/>
    <property type="project" value="TreeGrafter"/>
</dbReference>
<dbReference type="OrthoDB" id="3175972at2"/>
<keyword evidence="3 6" id="KW-0812">Transmembrane</keyword>
<keyword evidence="5 6" id="KW-0472">Membrane</keyword>
<evidence type="ECO:0000313" key="7">
    <source>
        <dbReference type="EMBL" id="RNI20341.1"/>
    </source>
</evidence>
<evidence type="ECO:0000256" key="5">
    <source>
        <dbReference type="ARBA" id="ARBA00023136"/>
    </source>
</evidence>
<reference evidence="7 8" key="1">
    <citation type="submission" date="2018-11" db="EMBL/GenBank/DDBJ databases">
        <title>Draft genome of Simplicispira Flexivirga sp. BO-16.</title>
        <authorList>
            <person name="Im W.T."/>
        </authorList>
    </citation>
    <scope>NUCLEOTIDE SEQUENCE [LARGE SCALE GENOMIC DNA]</scope>
    <source>
        <strain evidence="7 8">BO-16</strain>
    </source>
</reference>
<evidence type="ECO:0000256" key="6">
    <source>
        <dbReference type="SAM" id="Phobius"/>
    </source>
</evidence>
<evidence type="ECO:0000256" key="1">
    <source>
        <dbReference type="ARBA" id="ARBA00004651"/>
    </source>
</evidence>
<dbReference type="InterPro" id="IPR001123">
    <property type="entry name" value="LeuE-type"/>
</dbReference>
<accession>A0A3M9M448</accession>
<feature type="transmembrane region" description="Helical" evidence="6">
    <location>
        <begin position="43"/>
        <end position="67"/>
    </location>
</feature>
<feature type="transmembrane region" description="Helical" evidence="6">
    <location>
        <begin position="113"/>
        <end position="137"/>
    </location>
</feature>
<dbReference type="AlphaFoldDB" id="A0A3M9M448"/>
<dbReference type="PANTHER" id="PTHR30086">
    <property type="entry name" value="ARGININE EXPORTER PROTEIN ARGO"/>
    <property type="match status" value="1"/>
</dbReference>
<comment type="caution">
    <text evidence="7">The sequence shown here is derived from an EMBL/GenBank/DDBJ whole genome shotgun (WGS) entry which is preliminary data.</text>
</comment>
<dbReference type="Proteomes" id="UP000271678">
    <property type="component" value="Unassembled WGS sequence"/>
</dbReference>
<comment type="subcellular location">
    <subcellularLocation>
        <location evidence="1">Cell membrane</location>
        <topology evidence="1">Multi-pass membrane protein</topology>
    </subcellularLocation>
</comment>
<organism evidence="7 8">
    <name type="scientific">Flexivirga caeni</name>
    <dbReference type="NCBI Taxonomy" id="2294115"/>
    <lineage>
        <taxon>Bacteria</taxon>
        <taxon>Bacillati</taxon>
        <taxon>Actinomycetota</taxon>
        <taxon>Actinomycetes</taxon>
        <taxon>Micrococcales</taxon>
        <taxon>Dermacoccaceae</taxon>
        <taxon>Flexivirga</taxon>
    </lineage>
</organism>
<dbReference type="PANTHER" id="PTHR30086:SF20">
    <property type="entry name" value="ARGININE EXPORTER PROTEIN ARGO-RELATED"/>
    <property type="match status" value="1"/>
</dbReference>
<evidence type="ECO:0000256" key="2">
    <source>
        <dbReference type="ARBA" id="ARBA00022475"/>
    </source>
</evidence>
<dbReference type="GO" id="GO:0005886">
    <property type="term" value="C:plasma membrane"/>
    <property type="evidence" value="ECO:0007669"/>
    <property type="project" value="UniProtKB-SubCell"/>
</dbReference>
<dbReference type="RefSeq" id="WP_123272377.1">
    <property type="nucleotide sequence ID" value="NZ_RJJQ01000017.1"/>
</dbReference>
<evidence type="ECO:0000256" key="3">
    <source>
        <dbReference type="ARBA" id="ARBA00022692"/>
    </source>
</evidence>
<keyword evidence="4 6" id="KW-1133">Transmembrane helix</keyword>
<sequence length="203" mass="21671">MIQMLAVLPLLAAWLVAVASPGPDFLAVLRTSASHGRRAGLRVGCGVVCGIACWATLAMCGLSALLARYEHLYLVVRTFGALLLIGYGVHILWSTRKAAAEAVPEPPRAGKYWRLGVFTNLANPKALVFFGALFATLMPRHEGVAVRAGVLGVMLIMAMTWFAVVSWCAGSRPVVTAYRRVQRTIDRAAGGLFAAIGVALIPR</sequence>
<evidence type="ECO:0000256" key="4">
    <source>
        <dbReference type="ARBA" id="ARBA00022989"/>
    </source>
</evidence>
<dbReference type="EMBL" id="RJJQ01000017">
    <property type="protein sequence ID" value="RNI20341.1"/>
    <property type="molecule type" value="Genomic_DNA"/>
</dbReference>
<keyword evidence="8" id="KW-1185">Reference proteome</keyword>
<gene>
    <name evidence="7" type="ORF">EFY87_15470</name>
</gene>
<feature type="transmembrane region" description="Helical" evidence="6">
    <location>
        <begin position="74"/>
        <end position="93"/>
    </location>
</feature>
<feature type="transmembrane region" description="Helical" evidence="6">
    <location>
        <begin position="144"/>
        <end position="164"/>
    </location>
</feature>
<evidence type="ECO:0000313" key="8">
    <source>
        <dbReference type="Proteomes" id="UP000271678"/>
    </source>
</evidence>
<name>A0A3M9M448_9MICO</name>
<protein>
    <submittedName>
        <fullName evidence="7">LysE family translocator</fullName>
    </submittedName>
</protein>
<keyword evidence="2" id="KW-1003">Cell membrane</keyword>
<dbReference type="Pfam" id="PF01810">
    <property type="entry name" value="LysE"/>
    <property type="match status" value="1"/>
</dbReference>
<proteinExistence type="predicted"/>